<dbReference type="RefSeq" id="WP_271887438.1">
    <property type="nucleotide sequence ID" value="NZ_JAQBIE010000002.1"/>
</dbReference>
<dbReference type="PROSITE" id="PS00759">
    <property type="entry name" value="ARGE_DAPE_CPG2_2"/>
    <property type="match status" value="1"/>
</dbReference>
<sequence>MPELDVIQLTRRLLAFDTINPPGREKDAMQFCAELLRDIGFEVKLVDHDQNRASLIATRGTGADQGLWFSGHLDTVPLGLAPWRKSPHGGQVDGDRLYGRGSSDMKGGIAAFLCAAAQRPDADRIGVILTAGEETGCDGARWLAQSGNLPQAGALIVGESTDNRPLAGHKGVLWLKLSAIGQTAHGATPELGHNAIALMAPTLARLAQHDPNFQHPLMGRATSNLGTLHAGINVNSVPDLCELCIDLRSVTGVSHEVLTKGVQDLCDPGITIEPLLDLGAVWTEPGQRWFSRASELLGRLTGAAAGPLCANYFTDASILKPAMGNPPVMILGPGSVDQPHSTDEYVLVSRLKQATRLYGALISDWSGP</sequence>
<reference evidence="7" key="1">
    <citation type="submission" date="2022-12" db="EMBL/GenBank/DDBJ databases">
        <title>Paracoccus onchidii sp. nov., isolated from a marine invertebrate from the South China Sea.</title>
        <authorList>
            <person name="Xu S."/>
            <person name="Liu Z."/>
            <person name="Xu Y."/>
        </authorList>
    </citation>
    <scope>NUCLEOTIDE SEQUENCE</scope>
    <source>
        <strain evidence="7">Z330</strain>
    </source>
</reference>
<evidence type="ECO:0000313" key="7">
    <source>
        <dbReference type="EMBL" id="MDB6176303.1"/>
    </source>
</evidence>
<keyword evidence="8" id="KW-1185">Reference proteome</keyword>
<comment type="similarity">
    <text evidence="2">Belongs to the peptidase M20A family.</text>
</comment>
<evidence type="ECO:0000259" key="6">
    <source>
        <dbReference type="Pfam" id="PF07687"/>
    </source>
</evidence>
<dbReference type="PANTHER" id="PTHR43808">
    <property type="entry name" value="ACETYLORNITHINE DEACETYLASE"/>
    <property type="match status" value="1"/>
</dbReference>
<evidence type="ECO:0000256" key="4">
    <source>
        <dbReference type="ARBA" id="ARBA00022801"/>
    </source>
</evidence>
<gene>
    <name evidence="7" type="ORF">PAF17_02140</name>
</gene>
<feature type="domain" description="Peptidase M20 dimerisation" evidence="6">
    <location>
        <begin position="168"/>
        <end position="267"/>
    </location>
</feature>
<evidence type="ECO:0000256" key="3">
    <source>
        <dbReference type="ARBA" id="ARBA00022723"/>
    </source>
</evidence>
<dbReference type="Pfam" id="PF01546">
    <property type="entry name" value="Peptidase_M20"/>
    <property type="match status" value="1"/>
</dbReference>
<dbReference type="Gene3D" id="3.30.70.360">
    <property type="match status" value="1"/>
</dbReference>
<evidence type="ECO:0000256" key="5">
    <source>
        <dbReference type="ARBA" id="ARBA00022833"/>
    </source>
</evidence>
<dbReference type="SUPFAM" id="SSF53187">
    <property type="entry name" value="Zn-dependent exopeptidases"/>
    <property type="match status" value="1"/>
</dbReference>
<keyword evidence="5" id="KW-0862">Zinc</keyword>
<proteinExistence type="inferred from homology"/>
<dbReference type="EMBL" id="JAQBIE010000002">
    <property type="protein sequence ID" value="MDB6176303.1"/>
    <property type="molecule type" value="Genomic_DNA"/>
</dbReference>
<keyword evidence="4" id="KW-0378">Hydrolase</keyword>
<evidence type="ECO:0000256" key="1">
    <source>
        <dbReference type="ARBA" id="ARBA00001947"/>
    </source>
</evidence>
<dbReference type="InterPro" id="IPR036264">
    <property type="entry name" value="Bact_exopeptidase_dim_dom"/>
</dbReference>
<comment type="caution">
    <text evidence="7">The sequence shown here is derived from an EMBL/GenBank/DDBJ whole genome shotgun (WGS) entry which is preliminary data.</text>
</comment>
<accession>A0ABT4ZBI7</accession>
<keyword evidence="3" id="KW-0479">Metal-binding</keyword>
<evidence type="ECO:0000313" key="8">
    <source>
        <dbReference type="Proteomes" id="UP001165641"/>
    </source>
</evidence>
<dbReference type="Gene3D" id="3.40.630.10">
    <property type="entry name" value="Zn peptidases"/>
    <property type="match status" value="1"/>
</dbReference>
<dbReference type="SUPFAM" id="SSF55031">
    <property type="entry name" value="Bacterial exopeptidase dimerisation domain"/>
    <property type="match status" value="1"/>
</dbReference>
<dbReference type="Pfam" id="PF07687">
    <property type="entry name" value="M20_dimer"/>
    <property type="match status" value="1"/>
</dbReference>
<name>A0ABT4ZBI7_9RHOB</name>
<dbReference type="Proteomes" id="UP001165641">
    <property type="component" value="Unassembled WGS sequence"/>
</dbReference>
<dbReference type="CDD" id="cd08659">
    <property type="entry name" value="M20_ArgE_DapE-like"/>
    <property type="match status" value="1"/>
</dbReference>
<organism evidence="7 8">
    <name type="scientific">Paracoccus onchidii</name>
    <dbReference type="NCBI Taxonomy" id="3017813"/>
    <lineage>
        <taxon>Bacteria</taxon>
        <taxon>Pseudomonadati</taxon>
        <taxon>Pseudomonadota</taxon>
        <taxon>Alphaproteobacteria</taxon>
        <taxon>Rhodobacterales</taxon>
        <taxon>Paracoccaceae</taxon>
        <taxon>Paracoccus</taxon>
    </lineage>
</organism>
<dbReference type="PANTHER" id="PTHR43808:SF8">
    <property type="entry name" value="PEPTIDASE M20 DIMERISATION DOMAIN-CONTAINING PROTEIN"/>
    <property type="match status" value="1"/>
</dbReference>
<protein>
    <submittedName>
        <fullName evidence="7">M20 family metallopeptidase</fullName>
    </submittedName>
</protein>
<comment type="cofactor">
    <cofactor evidence="1">
        <name>Zn(2+)</name>
        <dbReference type="ChEBI" id="CHEBI:29105"/>
    </cofactor>
</comment>
<dbReference type="InterPro" id="IPR001261">
    <property type="entry name" value="ArgE/DapE_CS"/>
</dbReference>
<dbReference type="InterPro" id="IPR002933">
    <property type="entry name" value="Peptidase_M20"/>
</dbReference>
<dbReference type="InterPro" id="IPR050072">
    <property type="entry name" value="Peptidase_M20A"/>
</dbReference>
<dbReference type="InterPro" id="IPR011650">
    <property type="entry name" value="Peptidase_M20_dimer"/>
</dbReference>
<evidence type="ECO:0000256" key="2">
    <source>
        <dbReference type="ARBA" id="ARBA00006247"/>
    </source>
</evidence>